<evidence type="ECO:0000256" key="3">
    <source>
        <dbReference type="SAM" id="Phobius"/>
    </source>
</evidence>
<dbReference type="RefSeq" id="WP_173584061.1">
    <property type="nucleotide sequence ID" value="NZ_WOTB01000019.1"/>
</dbReference>
<dbReference type="PANTHER" id="PTHR10264">
    <property type="entry name" value="BAND 7 PROTEIN-RELATED"/>
    <property type="match status" value="1"/>
</dbReference>
<dbReference type="PANTHER" id="PTHR10264:SF19">
    <property type="entry name" value="AT06885P-RELATED"/>
    <property type="match status" value="1"/>
</dbReference>
<evidence type="ECO:0000256" key="2">
    <source>
        <dbReference type="ARBA" id="ARBA00008164"/>
    </source>
</evidence>
<dbReference type="Gene3D" id="6.10.250.2090">
    <property type="match status" value="1"/>
</dbReference>
<comment type="similarity">
    <text evidence="2">Belongs to the band 7/mec-2 family.</text>
</comment>
<reference evidence="5 6" key="1">
    <citation type="journal article" date="2020" name="Int. J. Syst. Evol. Microbiol.">
        <title>Novel acetic acid bacteria from cider fermentations: Acetobacter conturbans sp. nov. and Acetobacter fallax sp. nov.</title>
        <authorList>
            <person name="Sombolestani A.S."/>
            <person name="Cleenwerck I."/>
            <person name="Cnockaert M."/>
            <person name="Borremans W."/>
            <person name="Wieme A.D."/>
            <person name="De Vuyst L."/>
            <person name="Vandamme P."/>
        </authorList>
    </citation>
    <scope>NUCLEOTIDE SEQUENCE [LARGE SCALE GENOMIC DNA]</scope>
    <source>
        <strain evidence="5 6">LMG 30640</strain>
    </source>
</reference>
<keyword evidence="6" id="KW-1185">Reference proteome</keyword>
<dbReference type="Pfam" id="PF01145">
    <property type="entry name" value="Band_7"/>
    <property type="match status" value="1"/>
</dbReference>
<dbReference type="Proteomes" id="UP000635278">
    <property type="component" value="Unassembled WGS sequence"/>
</dbReference>
<dbReference type="PRINTS" id="PR00721">
    <property type="entry name" value="STOMATIN"/>
</dbReference>
<name>A0ABX0JUL9_9PROT</name>
<comment type="subcellular location">
    <subcellularLocation>
        <location evidence="1">Membrane</location>
        <topology evidence="1">Single-pass membrane protein</topology>
    </subcellularLocation>
</comment>
<dbReference type="EMBL" id="WOTB01000019">
    <property type="protein sequence ID" value="NHN85670.1"/>
    <property type="molecule type" value="Genomic_DNA"/>
</dbReference>
<evidence type="ECO:0000313" key="5">
    <source>
        <dbReference type="EMBL" id="NHN85670.1"/>
    </source>
</evidence>
<keyword evidence="3" id="KW-0812">Transmembrane</keyword>
<dbReference type="InterPro" id="IPR043202">
    <property type="entry name" value="Band-7_stomatin-like"/>
</dbReference>
<keyword evidence="3" id="KW-0472">Membrane</keyword>
<accession>A0ABX0JUL9</accession>
<keyword evidence="3" id="KW-1133">Transmembrane helix</keyword>
<dbReference type="InterPro" id="IPR036013">
    <property type="entry name" value="Band_7/SPFH_dom_sf"/>
</dbReference>
<dbReference type="InterPro" id="IPR001107">
    <property type="entry name" value="Band_7"/>
</dbReference>
<dbReference type="SMART" id="SM00244">
    <property type="entry name" value="PHB"/>
    <property type="match status" value="1"/>
</dbReference>
<evidence type="ECO:0000259" key="4">
    <source>
        <dbReference type="SMART" id="SM00244"/>
    </source>
</evidence>
<evidence type="ECO:0000256" key="1">
    <source>
        <dbReference type="ARBA" id="ARBA00004167"/>
    </source>
</evidence>
<evidence type="ECO:0000313" key="6">
    <source>
        <dbReference type="Proteomes" id="UP000635278"/>
    </source>
</evidence>
<feature type="domain" description="Band 7" evidence="4">
    <location>
        <begin position="54"/>
        <end position="212"/>
    </location>
</feature>
<protein>
    <submittedName>
        <fullName evidence="5">Slipin family protein</fullName>
    </submittedName>
</protein>
<dbReference type="InterPro" id="IPR001972">
    <property type="entry name" value="Stomatin_HflK_fam"/>
</dbReference>
<dbReference type="Gene3D" id="3.30.479.30">
    <property type="entry name" value="Band 7 domain"/>
    <property type="match status" value="1"/>
</dbReference>
<sequence length="305" mass="33561">MMSVKFHTVHGQFHGLSHLVRLVFHHFVRGSSLMAALTPVFIGLVIFLVVGFLKLIGFNNEFEQTVLLSFGKYHRTAGSGFYFTFPYLRSAYAKVDTRLQTQTITAEKILSRNMVPLDIDAIVFLRVTNARNALLEVGNYQGAVYGIAQTTLRELAGSRDMTELLNDREACDRALKDSLMEKTNEWGVEIERVEIKDILIPQELQNAMSAQEQAVRERQARVTLAGAEVQIAEQIVKAASLYTTMPGAMQIRQMNLLGDIARNNSTIIVPSDVSASLAGVLGAAVALKETQDRAPPPAGATPQAV</sequence>
<gene>
    <name evidence="5" type="ORF">GOB93_13610</name>
</gene>
<feature type="transmembrane region" description="Helical" evidence="3">
    <location>
        <begin position="33"/>
        <end position="53"/>
    </location>
</feature>
<proteinExistence type="inferred from homology"/>
<dbReference type="SUPFAM" id="SSF117892">
    <property type="entry name" value="Band 7/SPFH domain"/>
    <property type="match status" value="1"/>
</dbReference>
<organism evidence="5 6">
    <name type="scientific">Acetobacter musti</name>
    <dbReference type="NCBI Taxonomy" id="864732"/>
    <lineage>
        <taxon>Bacteria</taxon>
        <taxon>Pseudomonadati</taxon>
        <taxon>Pseudomonadota</taxon>
        <taxon>Alphaproteobacteria</taxon>
        <taxon>Acetobacterales</taxon>
        <taxon>Acetobacteraceae</taxon>
        <taxon>Acetobacter</taxon>
    </lineage>
</organism>
<comment type="caution">
    <text evidence="5">The sequence shown here is derived from an EMBL/GenBank/DDBJ whole genome shotgun (WGS) entry which is preliminary data.</text>
</comment>